<dbReference type="GO" id="GO:0004519">
    <property type="term" value="F:endonuclease activity"/>
    <property type="evidence" value="ECO:0007669"/>
    <property type="project" value="UniProtKB-KW"/>
</dbReference>
<evidence type="ECO:0000256" key="1">
    <source>
        <dbReference type="SAM" id="MobiDB-lite"/>
    </source>
</evidence>
<keyword evidence="2" id="KW-0378">Hydrolase</keyword>
<proteinExistence type="predicted"/>
<dbReference type="EMBL" id="PP511788">
    <property type="protein sequence ID" value="XCD07367.1"/>
    <property type="molecule type" value="Genomic_DNA"/>
</dbReference>
<name>A0AAU8B7V6_9CAUD</name>
<reference evidence="2" key="1">
    <citation type="submission" date="2024-03" db="EMBL/GenBank/DDBJ databases">
        <title>Diverse circular DNA viruses in blood, oral, and fecal samples of captive lemurs.</title>
        <authorList>
            <person name="Paietta E.N."/>
            <person name="Kraberger S."/>
            <person name="Lund M.C."/>
            <person name="Custer J.M."/>
            <person name="Vargas K.M."/>
            <person name="Ehmke E.E."/>
            <person name="Yoder A.D."/>
            <person name="Varsani A."/>
        </authorList>
    </citation>
    <scope>NUCLEOTIDE SEQUENCE</scope>
    <source>
        <strain evidence="2">Duke_28FF_219</strain>
    </source>
</reference>
<accession>A0AAU8B7V6</accession>
<feature type="region of interest" description="Disordered" evidence="1">
    <location>
        <begin position="1"/>
        <end position="34"/>
    </location>
</feature>
<organism evidence="2">
    <name type="scientific">Dulem virus 34</name>
    <dbReference type="NCBI Taxonomy" id="3145752"/>
    <lineage>
        <taxon>Viruses</taxon>
        <taxon>Duplodnaviria</taxon>
        <taxon>Heunggongvirae</taxon>
        <taxon>Uroviricota</taxon>
        <taxon>Caudoviricetes</taxon>
    </lineage>
</organism>
<evidence type="ECO:0000313" key="2">
    <source>
        <dbReference type="EMBL" id="XCD07367.1"/>
    </source>
</evidence>
<protein>
    <submittedName>
        <fullName evidence="2">Endonuclease</fullName>
    </submittedName>
</protein>
<keyword evidence="2" id="KW-0540">Nuclease</keyword>
<dbReference type="InterPro" id="IPR009414">
    <property type="entry name" value="DUF1064"/>
</dbReference>
<sequence>MAQQARRGQPPSPAADGPQKASKYHNSPTERVTPSGAILHFDSQKEARRYDQLTTLERLGQIRDLRLQVDFTLQEAYTDTEGKRVRAIRYRADFTYYEPPNRALYGSHAPWYAEQSGLSWVLVVEDVKSRATRTKEYLLKQKLMKERLGIDITEV</sequence>
<dbReference type="Pfam" id="PF06356">
    <property type="entry name" value="DUF1064"/>
    <property type="match status" value="1"/>
</dbReference>
<keyword evidence="2" id="KW-0255">Endonuclease</keyword>